<evidence type="ECO:0000313" key="3">
    <source>
        <dbReference type="Proteomes" id="UP001597308"/>
    </source>
</evidence>
<dbReference type="EMBL" id="JBHUER010000010">
    <property type="protein sequence ID" value="MFD1704215.1"/>
    <property type="molecule type" value="Genomic_DNA"/>
</dbReference>
<gene>
    <name evidence="2" type="ORF">ACFSCV_14510</name>
</gene>
<feature type="transmembrane region" description="Helical" evidence="1">
    <location>
        <begin position="182"/>
        <end position="202"/>
    </location>
</feature>
<feature type="transmembrane region" description="Helical" evidence="1">
    <location>
        <begin position="42"/>
        <end position="69"/>
    </location>
</feature>
<dbReference type="Proteomes" id="UP001597308">
    <property type="component" value="Unassembled WGS sequence"/>
</dbReference>
<keyword evidence="3" id="KW-1185">Reference proteome</keyword>
<dbReference type="InterPro" id="IPR010699">
    <property type="entry name" value="DUF1275"/>
</dbReference>
<feature type="transmembrane region" description="Helical" evidence="1">
    <location>
        <begin position="111"/>
        <end position="131"/>
    </location>
</feature>
<protein>
    <submittedName>
        <fullName evidence="2">YoaK family protein</fullName>
    </submittedName>
</protein>
<feature type="transmembrane region" description="Helical" evidence="1">
    <location>
        <begin position="81"/>
        <end position="99"/>
    </location>
</feature>
<comment type="caution">
    <text evidence="2">The sequence shown here is derived from an EMBL/GenBank/DDBJ whole genome shotgun (WGS) entry which is preliminary data.</text>
</comment>
<dbReference type="Pfam" id="PF06912">
    <property type="entry name" value="DUF1275"/>
    <property type="match status" value="1"/>
</dbReference>
<name>A0ABW4KDM0_9HYPH</name>
<dbReference type="PANTHER" id="PTHR37314:SF5">
    <property type="entry name" value="SLR0142 PROTEIN"/>
    <property type="match status" value="1"/>
</dbReference>
<dbReference type="PANTHER" id="PTHR37314">
    <property type="entry name" value="SLR0142 PROTEIN"/>
    <property type="match status" value="1"/>
</dbReference>
<evidence type="ECO:0000256" key="1">
    <source>
        <dbReference type="SAM" id="Phobius"/>
    </source>
</evidence>
<keyword evidence="1" id="KW-1133">Transmembrane helix</keyword>
<accession>A0ABW4KDM0</accession>
<evidence type="ECO:0000313" key="2">
    <source>
        <dbReference type="EMBL" id="MFD1704215.1"/>
    </source>
</evidence>
<proteinExistence type="predicted"/>
<reference evidence="3" key="1">
    <citation type="journal article" date="2019" name="Int. J. Syst. Evol. Microbiol.">
        <title>The Global Catalogue of Microorganisms (GCM) 10K type strain sequencing project: providing services to taxonomists for standard genome sequencing and annotation.</title>
        <authorList>
            <consortium name="The Broad Institute Genomics Platform"/>
            <consortium name="The Broad Institute Genome Sequencing Center for Infectious Disease"/>
            <person name="Wu L."/>
            <person name="Ma J."/>
        </authorList>
    </citation>
    <scope>NUCLEOTIDE SEQUENCE [LARGE SCALE GENOMIC DNA]</scope>
    <source>
        <strain evidence="3">KCTC 23707</strain>
    </source>
</reference>
<keyword evidence="1" id="KW-0812">Transmembrane</keyword>
<dbReference type="RefSeq" id="WP_378800287.1">
    <property type="nucleotide sequence ID" value="NZ_JBHUER010000010.1"/>
</dbReference>
<keyword evidence="1" id="KW-0472">Membrane</keyword>
<organism evidence="2 3">
    <name type="scientific">Methylopila henanensis</name>
    <dbReference type="NCBI Taxonomy" id="873516"/>
    <lineage>
        <taxon>Bacteria</taxon>
        <taxon>Pseudomonadati</taxon>
        <taxon>Pseudomonadota</taxon>
        <taxon>Alphaproteobacteria</taxon>
        <taxon>Hyphomicrobiales</taxon>
        <taxon>Methylopilaceae</taxon>
        <taxon>Methylopila</taxon>
    </lineage>
</organism>
<sequence length="226" mass="23166">MRLLLLVLLSFNAGYVDAAGFLALHGLFTTHVTGNFVTLGAAVAMGATGVLAKLLALPLFCVVVLVARLAGIGMERRGWPVTRIMFALQAVLLVAAAVLSVRLGPFPDGDAWPALATGGALVAAMAIQNAVHRVRLASLPPSTVMTGPTTQMMVDLGDLMRPIRPEARAAAKKRLGPTGLSVAAFAIGCGAGALVFVAAPLWCFAPAPVVSLLTFAVASRKATEGG</sequence>